<evidence type="ECO:0000313" key="2">
    <source>
        <dbReference type="Proteomes" id="UP000309984"/>
    </source>
</evidence>
<evidence type="ECO:0000313" key="1">
    <source>
        <dbReference type="EMBL" id="TLH58197.1"/>
    </source>
</evidence>
<organism evidence="1 2">
    <name type="scientific">Mycolicibacterium phocaicum</name>
    <dbReference type="NCBI Taxonomy" id="319706"/>
    <lineage>
        <taxon>Bacteria</taxon>
        <taxon>Bacillati</taxon>
        <taxon>Actinomycetota</taxon>
        <taxon>Actinomycetes</taxon>
        <taxon>Mycobacteriales</taxon>
        <taxon>Mycobacteriaceae</taxon>
        <taxon>Mycolicibacterium</taxon>
    </lineage>
</organism>
<dbReference type="Proteomes" id="UP000309984">
    <property type="component" value="Unassembled WGS sequence"/>
</dbReference>
<comment type="caution">
    <text evidence="1">The sequence shown here is derived from an EMBL/GenBank/DDBJ whole genome shotgun (WGS) entry which is preliminary data.</text>
</comment>
<dbReference type="PANTHER" id="PTHR35609">
    <property type="entry name" value="MACRO DOMAIN-CONTAINING PROTEIN"/>
    <property type="match status" value="1"/>
</dbReference>
<reference evidence="1 2" key="1">
    <citation type="submission" date="2018-01" db="EMBL/GenBank/DDBJ databases">
        <title>Comparative genomics of Mycobacterium mucogenicum and Mycobacterium neoaurum clade members emphasizing tRNA and non-coding RNA.</title>
        <authorList>
            <person name="Behra P.R.K."/>
            <person name="Pettersson B.M.F."/>
            <person name="Das S."/>
            <person name="Dasgupta S."/>
            <person name="Kirsebom L.A."/>
        </authorList>
    </citation>
    <scope>NUCLEOTIDE SEQUENCE [LARGE SCALE GENOMIC DNA]</scope>
    <source>
        <strain evidence="1 2">DSM 45104</strain>
    </source>
</reference>
<accession>A0A7I7ZMB0</accession>
<gene>
    <name evidence="1" type="ORF">C1S79_27935</name>
</gene>
<keyword evidence="2" id="KW-1185">Reference proteome</keyword>
<dbReference type="EMBL" id="POTM01000071">
    <property type="protein sequence ID" value="TLH58197.1"/>
    <property type="molecule type" value="Genomic_DNA"/>
</dbReference>
<dbReference type="AlphaFoldDB" id="A0A7I7ZMB0"/>
<name>A0A7I7ZMB0_9MYCO</name>
<dbReference type="RefSeq" id="WP_138251355.1">
    <property type="nucleotide sequence ID" value="NZ_AP022616.1"/>
</dbReference>
<dbReference type="PANTHER" id="PTHR35609:SF1">
    <property type="entry name" value="MACRO DOMAIN-CONTAINING PROTEIN"/>
    <property type="match status" value="1"/>
</dbReference>
<sequence>MPPSIWFERLTGFVESDYEATRSRLSVEGDELVSSANGKRYGIGTLRTPSLGELRAVTVPDRGRTIVTCTVGDVGAMHSDPEFEGALFQVASQFNLLEMTHYTVTPEDGVTRYAHDHTQGPACAIAAGAGTIYRNYFASVHGQSGQTADRQLNMLERVGLSLSEHLGLSVSSLWRMENGYALCTADGLAAINDFLAAASPEVRDALAGELTIGLHLDVEVTEASRVPGPVVSQAYCSALPVAYSNVPQRHWEGFARLVLESAYEATLLAAVDAANAGGSNIVLLTRLGGGVFGNADEWIDTAILRALSIVEHAGLDVRLVSYGSVHPNMRAVADKWA</sequence>
<proteinExistence type="predicted"/>
<protein>
    <submittedName>
        <fullName evidence="1">Uncharacterized protein</fullName>
    </submittedName>
</protein>